<protein>
    <submittedName>
        <fullName evidence="3">Transposase</fullName>
    </submittedName>
</protein>
<evidence type="ECO:0000313" key="2">
    <source>
        <dbReference type="Proteomes" id="UP000038045"/>
    </source>
</evidence>
<dbReference type="WBParaSite" id="PTRK_0001284900.1">
    <property type="protein sequence ID" value="PTRK_0001284900.1"/>
    <property type="gene ID" value="PTRK_0001284900"/>
</dbReference>
<keyword evidence="2" id="KW-1185">Reference proteome</keyword>
<evidence type="ECO:0000313" key="3">
    <source>
        <dbReference type="WBParaSite" id="PTRK_0001284900.1"/>
    </source>
</evidence>
<proteinExistence type="predicted"/>
<organism evidence="2 3">
    <name type="scientific">Parastrongyloides trichosuri</name>
    <name type="common">Possum-specific nematode worm</name>
    <dbReference type="NCBI Taxonomy" id="131310"/>
    <lineage>
        <taxon>Eukaryota</taxon>
        <taxon>Metazoa</taxon>
        <taxon>Ecdysozoa</taxon>
        <taxon>Nematoda</taxon>
        <taxon>Chromadorea</taxon>
        <taxon>Rhabditida</taxon>
        <taxon>Tylenchina</taxon>
        <taxon>Panagrolaimomorpha</taxon>
        <taxon>Strongyloidoidea</taxon>
        <taxon>Strongyloididae</taxon>
        <taxon>Parastrongyloides</taxon>
    </lineage>
</organism>
<feature type="region of interest" description="Disordered" evidence="1">
    <location>
        <begin position="77"/>
        <end position="148"/>
    </location>
</feature>
<feature type="compositionally biased region" description="Basic residues" evidence="1">
    <location>
        <begin position="125"/>
        <end position="138"/>
    </location>
</feature>
<evidence type="ECO:0000256" key="1">
    <source>
        <dbReference type="SAM" id="MobiDB-lite"/>
    </source>
</evidence>
<name>A0A0N4ZW55_PARTI</name>
<reference evidence="3" key="1">
    <citation type="submission" date="2017-02" db="UniProtKB">
        <authorList>
            <consortium name="WormBaseParasite"/>
        </authorList>
    </citation>
    <scope>IDENTIFICATION</scope>
</reference>
<dbReference type="AlphaFoldDB" id="A0A0N4ZW55"/>
<dbReference type="Proteomes" id="UP000038045">
    <property type="component" value="Unplaced"/>
</dbReference>
<accession>A0A0N4ZW55</accession>
<feature type="compositionally biased region" description="Basic and acidic residues" evidence="1">
    <location>
        <begin position="89"/>
        <end position="100"/>
    </location>
</feature>
<sequence>MDGFRSFLPRHAQTLRLPVGRDHDHAFRLADLLSQRAPGVREGTAQGVHGRAVTKEECGLAHDLNREVSWALRLRGEGSVKNPPGRWGRCADRTPARPEPARLATAESDARPPWPAVRCSGRSIHSGHRPDKRRRPARRPPSACRSAG</sequence>